<dbReference type="EMBL" id="LLXH01001356">
    <property type="protein sequence ID" value="PKC59329.1"/>
    <property type="molecule type" value="Genomic_DNA"/>
</dbReference>
<evidence type="ECO:0000313" key="2">
    <source>
        <dbReference type="Proteomes" id="UP000232688"/>
    </source>
</evidence>
<gene>
    <name evidence="1" type="ORF">RhiirA1_41867</name>
</gene>
<accession>A0A2N0R7P3</accession>
<proteinExistence type="predicted"/>
<reference evidence="1 2" key="1">
    <citation type="submission" date="2017-10" db="EMBL/GenBank/DDBJ databases">
        <title>Extensive intraspecific genome diversity in a model arbuscular mycorrhizal fungus.</title>
        <authorList>
            <person name="Chen E.C.H."/>
            <person name="Morin E."/>
            <person name="Baudet D."/>
            <person name="Noel J."/>
            <person name="Ndikumana S."/>
            <person name="Charron P."/>
            <person name="St-Onge C."/>
            <person name="Giorgi J."/>
            <person name="Grigoriev I.V."/>
            <person name="Roux C."/>
            <person name="Martin F.M."/>
            <person name="Corradi N."/>
        </authorList>
    </citation>
    <scope>NUCLEOTIDE SEQUENCE [LARGE SCALE GENOMIC DNA]</scope>
    <source>
        <strain evidence="1 2">A1</strain>
    </source>
</reference>
<name>A0A2N0R7P3_9GLOM</name>
<dbReference type="VEuPathDB" id="FungiDB:RhiirA1_41867"/>
<protein>
    <submittedName>
        <fullName evidence="1">Uncharacterized protein</fullName>
    </submittedName>
</protein>
<organism evidence="1 2">
    <name type="scientific">Rhizophagus irregularis</name>
    <dbReference type="NCBI Taxonomy" id="588596"/>
    <lineage>
        <taxon>Eukaryota</taxon>
        <taxon>Fungi</taxon>
        <taxon>Fungi incertae sedis</taxon>
        <taxon>Mucoromycota</taxon>
        <taxon>Glomeromycotina</taxon>
        <taxon>Glomeromycetes</taxon>
        <taxon>Glomerales</taxon>
        <taxon>Glomeraceae</taxon>
        <taxon>Rhizophagus</taxon>
    </lineage>
</organism>
<evidence type="ECO:0000313" key="1">
    <source>
        <dbReference type="EMBL" id="PKC59329.1"/>
    </source>
</evidence>
<comment type="caution">
    <text evidence="1">The sequence shown here is derived from an EMBL/GenBank/DDBJ whole genome shotgun (WGS) entry which is preliminary data.</text>
</comment>
<dbReference type="AlphaFoldDB" id="A0A2N0R7P3"/>
<dbReference type="Proteomes" id="UP000232688">
    <property type="component" value="Unassembled WGS sequence"/>
</dbReference>
<sequence>MDNEKIYSRIILSQKKEIIIIIKSCFKKKNYCFINFKKKKKDLEFVIKIYTLCFFLPHEKKNTNQLQD</sequence>
<reference evidence="1 2" key="2">
    <citation type="submission" date="2017-10" db="EMBL/GenBank/DDBJ databases">
        <title>Genome analyses suggest a sexual origin of heterokaryosis in a supposedly ancient asexual fungus.</title>
        <authorList>
            <person name="Corradi N."/>
            <person name="Sedzielewska K."/>
            <person name="Noel J."/>
            <person name="Charron P."/>
            <person name="Farinelli L."/>
            <person name="Marton T."/>
            <person name="Kruger M."/>
            <person name="Pelin A."/>
            <person name="Brachmann A."/>
            <person name="Corradi N."/>
        </authorList>
    </citation>
    <scope>NUCLEOTIDE SEQUENCE [LARGE SCALE GENOMIC DNA]</scope>
    <source>
        <strain evidence="1 2">A1</strain>
    </source>
</reference>